<keyword evidence="8" id="KW-0863">Zinc-finger</keyword>
<comment type="function">
    <text evidence="8">Negatively regulates transcription of bacterial ribonucleotide reductase nrd genes and operons by binding to NrdR-boxes.</text>
</comment>
<dbReference type="Pfam" id="PF22811">
    <property type="entry name" value="Zn_ribbon_NrdR"/>
    <property type="match status" value="1"/>
</dbReference>
<evidence type="ECO:0000256" key="9">
    <source>
        <dbReference type="SAM" id="MobiDB-lite"/>
    </source>
</evidence>
<protein>
    <recommendedName>
        <fullName evidence="8">Transcriptional repressor NrdR</fullName>
    </recommendedName>
</protein>
<proteinExistence type="inferred from homology"/>
<evidence type="ECO:0000256" key="2">
    <source>
        <dbReference type="ARBA" id="ARBA00022723"/>
    </source>
</evidence>
<sequence length="209" mass="22049">MHCPFCRHADTRVIDSRTAEDGSAIRRRRQCPSCGRRFSTVETSSLTVVKRSGASEPFSRDKVVAGVRKACQGRPVSDDDLALLAQQVEESLRAAGAAQIDAHEIGLAILGPLRQLDEVAYLRFASVYSSFSSLEDFEDAIAILRAERAERSAAGARAGQRDEDLGSAERPDDTSADGPPPAADAAAPAVADDMASLGPGGAAQEAPAR</sequence>
<dbReference type="PROSITE" id="PS51161">
    <property type="entry name" value="ATP_CONE"/>
    <property type="match status" value="1"/>
</dbReference>
<keyword evidence="8" id="KW-0862">Zinc</keyword>
<evidence type="ECO:0000256" key="1">
    <source>
        <dbReference type="ARBA" id="ARBA00022491"/>
    </source>
</evidence>
<dbReference type="Proteomes" id="UP001499841">
    <property type="component" value="Unassembled WGS sequence"/>
</dbReference>
<keyword evidence="7 8" id="KW-0804">Transcription</keyword>
<comment type="similarity">
    <text evidence="8">Belongs to the NrdR family.</text>
</comment>
<keyword evidence="1 8" id="KW-0678">Repressor</keyword>
<evidence type="ECO:0000256" key="7">
    <source>
        <dbReference type="ARBA" id="ARBA00023163"/>
    </source>
</evidence>
<evidence type="ECO:0000313" key="12">
    <source>
        <dbReference type="Proteomes" id="UP001499841"/>
    </source>
</evidence>
<feature type="zinc finger region" evidence="8">
    <location>
        <begin position="3"/>
        <end position="34"/>
    </location>
</feature>
<evidence type="ECO:0000256" key="5">
    <source>
        <dbReference type="ARBA" id="ARBA00023015"/>
    </source>
</evidence>
<evidence type="ECO:0000256" key="3">
    <source>
        <dbReference type="ARBA" id="ARBA00022741"/>
    </source>
</evidence>
<dbReference type="HAMAP" id="MF_00440">
    <property type="entry name" value="NrdR"/>
    <property type="match status" value="1"/>
</dbReference>
<evidence type="ECO:0000256" key="6">
    <source>
        <dbReference type="ARBA" id="ARBA00023125"/>
    </source>
</evidence>
<keyword evidence="6 8" id="KW-0238">DNA-binding</keyword>
<evidence type="ECO:0000313" key="11">
    <source>
        <dbReference type="EMBL" id="GAA4286787.1"/>
    </source>
</evidence>
<keyword evidence="5 8" id="KW-0805">Transcription regulation</keyword>
<comment type="caution">
    <text evidence="11">The sequence shown here is derived from an EMBL/GenBank/DDBJ whole genome shotgun (WGS) entry which is preliminary data.</text>
</comment>
<reference evidence="12" key="1">
    <citation type="journal article" date="2019" name="Int. J. Syst. Evol. Microbiol.">
        <title>The Global Catalogue of Microorganisms (GCM) 10K type strain sequencing project: providing services to taxonomists for standard genome sequencing and annotation.</title>
        <authorList>
            <consortium name="The Broad Institute Genomics Platform"/>
            <consortium name="The Broad Institute Genome Sequencing Center for Infectious Disease"/>
            <person name="Wu L."/>
            <person name="Ma J."/>
        </authorList>
    </citation>
    <scope>NUCLEOTIDE SEQUENCE [LARGE SCALE GENOMIC DNA]</scope>
    <source>
        <strain evidence="12">JCM 17459</strain>
    </source>
</reference>
<dbReference type="InterPro" id="IPR003796">
    <property type="entry name" value="RNR_NrdR-like"/>
</dbReference>
<dbReference type="PANTHER" id="PTHR30455">
    <property type="entry name" value="TRANSCRIPTIONAL REPRESSOR NRDR"/>
    <property type="match status" value="1"/>
</dbReference>
<dbReference type="Pfam" id="PF03477">
    <property type="entry name" value="ATP-cone"/>
    <property type="match status" value="1"/>
</dbReference>
<evidence type="ECO:0000256" key="4">
    <source>
        <dbReference type="ARBA" id="ARBA00022840"/>
    </source>
</evidence>
<dbReference type="PANTHER" id="PTHR30455:SF2">
    <property type="entry name" value="TRANSCRIPTIONAL REPRESSOR NRDR"/>
    <property type="match status" value="1"/>
</dbReference>
<organism evidence="11 12">
    <name type="scientific">Georgenia daeguensis</name>
    <dbReference type="NCBI Taxonomy" id="908355"/>
    <lineage>
        <taxon>Bacteria</taxon>
        <taxon>Bacillati</taxon>
        <taxon>Actinomycetota</taxon>
        <taxon>Actinomycetes</taxon>
        <taxon>Micrococcales</taxon>
        <taxon>Bogoriellaceae</taxon>
        <taxon>Georgenia</taxon>
    </lineage>
</organism>
<accession>A0ABP8ES22</accession>
<keyword evidence="3 8" id="KW-0547">Nucleotide-binding</keyword>
<dbReference type="NCBIfam" id="TIGR00244">
    <property type="entry name" value="transcriptional regulator NrdR"/>
    <property type="match status" value="1"/>
</dbReference>
<feature type="compositionally biased region" description="Low complexity" evidence="9">
    <location>
        <begin position="183"/>
        <end position="195"/>
    </location>
</feature>
<keyword evidence="4 8" id="KW-0067">ATP-binding</keyword>
<keyword evidence="2 8" id="KW-0479">Metal-binding</keyword>
<dbReference type="InterPro" id="IPR055173">
    <property type="entry name" value="NrdR-like_N"/>
</dbReference>
<comment type="cofactor">
    <cofactor evidence="8">
        <name>Zn(2+)</name>
        <dbReference type="ChEBI" id="CHEBI:29105"/>
    </cofactor>
    <text evidence="8">Binds 1 zinc ion.</text>
</comment>
<dbReference type="InterPro" id="IPR005144">
    <property type="entry name" value="ATP-cone_dom"/>
</dbReference>
<keyword evidence="12" id="KW-1185">Reference proteome</keyword>
<name>A0ABP8ES22_9MICO</name>
<dbReference type="EMBL" id="BAABBA010000004">
    <property type="protein sequence ID" value="GAA4286787.1"/>
    <property type="molecule type" value="Genomic_DNA"/>
</dbReference>
<evidence type="ECO:0000256" key="8">
    <source>
        <dbReference type="HAMAP-Rule" id="MF_00440"/>
    </source>
</evidence>
<feature type="region of interest" description="Disordered" evidence="9">
    <location>
        <begin position="153"/>
        <end position="209"/>
    </location>
</feature>
<feature type="domain" description="ATP-cone" evidence="10">
    <location>
        <begin position="46"/>
        <end position="136"/>
    </location>
</feature>
<evidence type="ECO:0000259" key="10">
    <source>
        <dbReference type="PROSITE" id="PS51161"/>
    </source>
</evidence>
<gene>
    <name evidence="8" type="primary">nrdR</name>
    <name evidence="11" type="ORF">GCM10022262_11460</name>
</gene>
<feature type="compositionally biased region" description="Basic and acidic residues" evidence="9">
    <location>
        <begin position="159"/>
        <end position="173"/>
    </location>
</feature>